<proteinExistence type="predicted"/>
<protein>
    <submittedName>
        <fullName evidence="2">Serine/threonine protein phosphatase 1</fullName>
    </submittedName>
</protein>
<dbReference type="EMBL" id="RJVI01000002">
    <property type="protein sequence ID" value="ROR32819.1"/>
    <property type="molecule type" value="Genomic_DNA"/>
</dbReference>
<dbReference type="GO" id="GO:0110154">
    <property type="term" value="P:RNA decapping"/>
    <property type="evidence" value="ECO:0007669"/>
    <property type="project" value="TreeGrafter"/>
</dbReference>
<dbReference type="GO" id="GO:0008803">
    <property type="term" value="F:bis(5'-nucleosyl)-tetraphosphatase (symmetrical) activity"/>
    <property type="evidence" value="ECO:0007669"/>
    <property type="project" value="TreeGrafter"/>
</dbReference>
<dbReference type="AlphaFoldDB" id="A0A3N1Y1Y1"/>
<dbReference type="SUPFAM" id="SSF56300">
    <property type="entry name" value="Metallo-dependent phosphatases"/>
    <property type="match status" value="1"/>
</dbReference>
<organism evidence="2 3">
    <name type="scientific">Inmirania thermothiophila</name>
    <dbReference type="NCBI Taxonomy" id="1750597"/>
    <lineage>
        <taxon>Bacteria</taxon>
        <taxon>Pseudomonadati</taxon>
        <taxon>Pseudomonadota</taxon>
        <taxon>Gammaproteobacteria</taxon>
        <taxon>Chromatiales</taxon>
        <taxon>Ectothiorhodospiraceae</taxon>
        <taxon>Inmirania</taxon>
    </lineage>
</organism>
<name>A0A3N1Y1Y1_9GAMM</name>
<dbReference type="PANTHER" id="PTHR42850">
    <property type="entry name" value="METALLOPHOSPHOESTERASE"/>
    <property type="match status" value="1"/>
</dbReference>
<comment type="caution">
    <text evidence="2">The sequence shown here is derived from an EMBL/GenBank/DDBJ whole genome shotgun (WGS) entry which is preliminary data.</text>
</comment>
<dbReference type="RefSeq" id="WP_245995226.1">
    <property type="nucleotide sequence ID" value="NZ_RJVI01000002.1"/>
</dbReference>
<dbReference type="InterPro" id="IPR050126">
    <property type="entry name" value="Ap4A_hydrolase"/>
</dbReference>
<dbReference type="Proteomes" id="UP000276634">
    <property type="component" value="Unassembled WGS sequence"/>
</dbReference>
<dbReference type="PANTHER" id="PTHR42850:SF4">
    <property type="entry name" value="ZINC-DEPENDENT ENDOPOLYPHOSPHATASE"/>
    <property type="match status" value="1"/>
</dbReference>
<dbReference type="GO" id="GO:0005737">
    <property type="term" value="C:cytoplasm"/>
    <property type="evidence" value="ECO:0007669"/>
    <property type="project" value="TreeGrafter"/>
</dbReference>
<keyword evidence="3" id="KW-1185">Reference proteome</keyword>
<evidence type="ECO:0000313" key="2">
    <source>
        <dbReference type="EMBL" id="ROR32819.1"/>
    </source>
</evidence>
<dbReference type="GO" id="GO:0016791">
    <property type="term" value="F:phosphatase activity"/>
    <property type="evidence" value="ECO:0007669"/>
    <property type="project" value="TreeGrafter"/>
</dbReference>
<feature type="domain" description="Calcineurin-like phosphoesterase" evidence="1">
    <location>
        <begin position="15"/>
        <end position="139"/>
    </location>
</feature>
<sequence length="221" mass="24988">MVEHYSRNTEGRDFVCGDIHGEYRMLERALAQVRFDPARDRLFCVGDLVDRGPASREALDWLARPWFHACRGNHDEFVHTAVHNVDDLSWWVGVNGGDWWLGVDPPTRERFVEIFARLPLALEVETDAGLVGIVHADVPCGMPWAEFTARLAEDAELRQFALWSRQRARGLCTEPVPDVVRVYCGHTVFDDVARIANVWFIDTGAGYGFEGARLTLLPLAP</sequence>
<evidence type="ECO:0000313" key="3">
    <source>
        <dbReference type="Proteomes" id="UP000276634"/>
    </source>
</evidence>
<accession>A0A3N1Y1Y1</accession>
<dbReference type="InterPro" id="IPR004843">
    <property type="entry name" value="Calcineurin-like_PHP"/>
</dbReference>
<dbReference type="Pfam" id="PF00149">
    <property type="entry name" value="Metallophos"/>
    <property type="match status" value="1"/>
</dbReference>
<evidence type="ECO:0000259" key="1">
    <source>
        <dbReference type="Pfam" id="PF00149"/>
    </source>
</evidence>
<dbReference type="InterPro" id="IPR029052">
    <property type="entry name" value="Metallo-depent_PP-like"/>
</dbReference>
<dbReference type="Gene3D" id="3.60.21.10">
    <property type="match status" value="1"/>
</dbReference>
<reference evidence="2 3" key="1">
    <citation type="submission" date="2018-11" db="EMBL/GenBank/DDBJ databases">
        <title>Genomic Encyclopedia of Type Strains, Phase IV (KMG-IV): sequencing the most valuable type-strain genomes for metagenomic binning, comparative biology and taxonomic classification.</title>
        <authorList>
            <person name="Goeker M."/>
        </authorList>
    </citation>
    <scope>NUCLEOTIDE SEQUENCE [LARGE SCALE GENOMIC DNA]</scope>
    <source>
        <strain evidence="2 3">DSM 100275</strain>
    </source>
</reference>
<gene>
    <name evidence="2" type="ORF">EDC57_2032</name>
</gene>